<dbReference type="GeneID" id="90541608"/>
<evidence type="ECO:0000313" key="2">
    <source>
        <dbReference type="EMBL" id="WUR03791.1"/>
    </source>
</evidence>
<accession>A0AAX4JCV3</accession>
<feature type="signal peptide" evidence="1">
    <location>
        <begin position="1"/>
        <end position="21"/>
    </location>
</feature>
<feature type="chain" id="PRO_5043746826" evidence="1">
    <location>
        <begin position="22"/>
        <end position="752"/>
    </location>
</feature>
<dbReference type="Proteomes" id="UP001334084">
    <property type="component" value="Chromosome 6"/>
</dbReference>
<sequence>MNLITIFFSFIILQAARNVFTKMKNKLLYDEINTMILNKIENREYVTFNSIEQYNKITLSFNEKNKFFCLNIEKKLSCNSEQKIEFLLNYYDNKSLRDIIEDIEYYLGSHLNWAINVPLILAYDPLNFESCPIMEDVVENIKKINQRRKVNKKGWEIYFEHICEKNSYLLDMLHALKHGTIDNQEKVDICGVYFCNKGKYNDRNLRFCIKEGYMCHLFELNVEQLQIDKLYSLSDTNIMRNNKLDEDILTKFLEICKFSDINAVKTYCLPYNLKIKLNKIEIPNTIFTLELSTDKIIFKQNHGKYFYCLAKDTKEQKDNNFIIEQKLFIEFRQLLKKIFEVKNIEYNCRGVEIFYRILKSQGKLKSLLSKILTTKTSSANLICIHLLLSGNIIDQEEFNKLMNVAKSPDHETLVARVINIITFNSASLDSLHFYLIKICLLIEAENFINENDVEDDKLCKTLMDINNLFKSKTNINETYSSLKEVGISLVNVIQKVINAHIYNIHYFIYEKEKHLCEIVELFTGLNGIFENKYDQIKHDKYKVAEILGLNKNYVEENAKIILKKISENNMTDKKYEETRKQKIKEMKQIENIFLSDFLIFNLKKIINIGLNRDLENFFDEKRKIIFENELINEAMEEIERGFKEHEDKIFLLNMNYKLVLEYKNDFEKKIKKTLKEYVMKNYKKRAINQLPKTLLALFESNLKIDKQKKEKSEKKFEFIKLILRKQEIQELAPSNSMIEFNERPIKVLDNLE</sequence>
<gene>
    <name evidence="2" type="ORF">VNE69_06111</name>
</gene>
<organism evidence="2 3">
    <name type="scientific">Vairimorpha necatrix</name>
    <dbReference type="NCBI Taxonomy" id="6039"/>
    <lineage>
        <taxon>Eukaryota</taxon>
        <taxon>Fungi</taxon>
        <taxon>Fungi incertae sedis</taxon>
        <taxon>Microsporidia</taxon>
        <taxon>Nosematidae</taxon>
        <taxon>Vairimorpha</taxon>
    </lineage>
</organism>
<evidence type="ECO:0000313" key="3">
    <source>
        <dbReference type="Proteomes" id="UP001334084"/>
    </source>
</evidence>
<keyword evidence="3" id="KW-1185">Reference proteome</keyword>
<name>A0AAX4JCV3_9MICR</name>
<dbReference type="EMBL" id="CP142731">
    <property type="protein sequence ID" value="WUR03791.1"/>
    <property type="molecule type" value="Genomic_DNA"/>
</dbReference>
<keyword evidence="1" id="KW-0732">Signal</keyword>
<protein>
    <submittedName>
        <fullName evidence="2">Uncharacterized protein</fullName>
    </submittedName>
</protein>
<dbReference type="KEGG" id="vnx:VNE69_06111"/>
<reference evidence="2" key="1">
    <citation type="journal article" date="2024" name="BMC Genomics">
        <title>Functional annotation of a divergent genome using sequence and structure-based similarity.</title>
        <authorList>
            <person name="Svedberg D."/>
            <person name="Winiger R.R."/>
            <person name="Berg A."/>
            <person name="Sharma H."/>
            <person name="Tellgren-Roth C."/>
            <person name="Debrunner-Vossbrinck B.A."/>
            <person name="Vossbrinck C.R."/>
            <person name="Barandun J."/>
        </authorList>
    </citation>
    <scope>NUCLEOTIDE SEQUENCE</scope>
    <source>
        <strain evidence="2">Illinois isolate</strain>
    </source>
</reference>
<evidence type="ECO:0000256" key="1">
    <source>
        <dbReference type="SAM" id="SignalP"/>
    </source>
</evidence>
<dbReference type="RefSeq" id="XP_065329936.1">
    <property type="nucleotide sequence ID" value="XM_065473864.1"/>
</dbReference>
<dbReference type="AlphaFoldDB" id="A0AAX4JCV3"/>
<proteinExistence type="predicted"/>